<dbReference type="Proteomes" id="UP000199321">
    <property type="component" value="Unassembled WGS sequence"/>
</dbReference>
<reference evidence="2 3" key="1">
    <citation type="submission" date="2016-10" db="EMBL/GenBank/DDBJ databases">
        <authorList>
            <person name="de Groot N.N."/>
        </authorList>
    </citation>
    <scope>NUCLEOTIDE SEQUENCE [LARGE SCALE GENOMIC DNA]</scope>
    <source>
        <strain evidence="2 3">DSM 16195</strain>
    </source>
</reference>
<feature type="signal peptide" evidence="1">
    <location>
        <begin position="1"/>
        <end position="21"/>
    </location>
</feature>
<organism evidence="2 3">
    <name type="scientific">Ulvibacter litoralis</name>
    <dbReference type="NCBI Taxonomy" id="227084"/>
    <lineage>
        <taxon>Bacteria</taxon>
        <taxon>Pseudomonadati</taxon>
        <taxon>Bacteroidota</taxon>
        <taxon>Flavobacteriia</taxon>
        <taxon>Flavobacteriales</taxon>
        <taxon>Flavobacteriaceae</taxon>
        <taxon>Ulvibacter</taxon>
    </lineage>
</organism>
<dbReference type="EMBL" id="FNBA01000003">
    <property type="protein sequence ID" value="SDE90499.1"/>
    <property type="molecule type" value="Genomic_DNA"/>
</dbReference>
<dbReference type="RefSeq" id="WP_139149401.1">
    <property type="nucleotide sequence ID" value="NZ_BMWO01000003.1"/>
</dbReference>
<protein>
    <recommendedName>
        <fullName evidence="4">Outer membrane protein beta-barrel domain-containing protein</fullName>
    </recommendedName>
</protein>
<evidence type="ECO:0000313" key="3">
    <source>
        <dbReference type="Proteomes" id="UP000199321"/>
    </source>
</evidence>
<proteinExistence type="predicted"/>
<evidence type="ECO:0000256" key="1">
    <source>
        <dbReference type="SAM" id="SignalP"/>
    </source>
</evidence>
<keyword evidence="3" id="KW-1185">Reference proteome</keyword>
<dbReference type="AlphaFoldDB" id="A0A1G7GRB2"/>
<keyword evidence="1" id="KW-0732">Signal</keyword>
<evidence type="ECO:0000313" key="2">
    <source>
        <dbReference type="EMBL" id="SDE90499.1"/>
    </source>
</evidence>
<dbReference type="OrthoDB" id="1419278at2"/>
<name>A0A1G7GRB2_9FLAO</name>
<feature type="chain" id="PRO_5011528924" description="Outer membrane protein beta-barrel domain-containing protein" evidence="1">
    <location>
        <begin position="22"/>
        <end position="235"/>
    </location>
</feature>
<sequence length="235" mass="25701">MKKISTLIIIALLLATSNIMAQEFLTAASSPGEQIEENPTWMAVDDRIKTFKEESIGILFMPIPLNISNIEFTQGATTTTLENNNEKLFGTGLGVALNADFNASGFGFGTIAYYAIISGDQDLRANDAFIALKYDIPLGDRAETNFEISPLIGIGALSFQETVEDKTLGSSAYVSGGFRATWRFANNFFLGADVQTVPAVFNAEKLLGVEDQVDEAKINYEFIAQFNLSLRYSIF</sequence>
<accession>A0A1G7GRB2</accession>
<evidence type="ECO:0008006" key="4">
    <source>
        <dbReference type="Google" id="ProtNLM"/>
    </source>
</evidence>
<gene>
    <name evidence="2" type="ORF">SAMN05421855_103283</name>
</gene>
<dbReference type="STRING" id="227084.SAMN05421855_103283"/>